<dbReference type="AlphaFoldDB" id="A0AAJ2ESN4"/>
<evidence type="ECO:0000313" key="2">
    <source>
        <dbReference type="EMBL" id="MDR6103271.1"/>
    </source>
</evidence>
<keyword evidence="1" id="KW-0812">Transmembrane</keyword>
<gene>
    <name evidence="2" type="ORF">QE369_003468</name>
</gene>
<name>A0AAJ2ESN4_9HYPH</name>
<dbReference type="Proteomes" id="UP001255601">
    <property type="component" value="Unassembled WGS sequence"/>
</dbReference>
<comment type="caution">
    <text evidence="2">The sequence shown here is derived from an EMBL/GenBank/DDBJ whole genome shotgun (WGS) entry which is preliminary data.</text>
</comment>
<protein>
    <submittedName>
        <fullName evidence="2">Uncharacterized protein</fullName>
    </submittedName>
</protein>
<evidence type="ECO:0000313" key="3">
    <source>
        <dbReference type="Proteomes" id="UP001255601"/>
    </source>
</evidence>
<sequence length="92" mass="9828">MKKMFFAALCTTVVAALVTAPLDWDPSRLSQSPGRILGEWVGGMLPTFAAGAIVGSIVYFIRRRSNNPWKGALSAVIACVIFEALAVVGKMN</sequence>
<organism evidence="2 3">
    <name type="scientific">Agrobacterium larrymoorei</name>
    <dbReference type="NCBI Taxonomy" id="160699"/>
    <lineage>
        <taxon>Bacteria</taxon>
        <taxon>Pseudomonadati</taxon>
        <taxon>Pseudomonadota</taxon>
        <taxon>Alphaproteobacteria</taxon>
        <taxon>Hyphomicrobiales</taxon>
        <taxon>Rhizobiaceae</taxon>
        <taxon>Rhizobium/Agrobacterium group</taxon>
        <taxon>Agrobacterium</taxon>
    </lineage>
</organism>
<proteinExistence type="predicted"/>
<evidence type="ECO:0000256" key="1">
    <source>
        <dbReference type="SAM" id="Phobius"/>
    </source>
</evidence>
<dbReference type="RefSeq" id="WP_133177997.1">
    <property type="nucleotide sequence ID" value="NZ_JAVIZC010000003.1"/>
</dbReference>
<keyword evidence="1" id="KW-0472">Membrane</keyword>
<feature type="transmembrane region" description="Helical" evidence="1">
    <location>
        <begin position="72"/>
        <end position="89"/>
    </location>
</feature>
<reference evidence="2" key="1">
    <citation type="submission" date="2023-08" db="EMBL/GenBank/DDBJ databases">
        <title>Functional and genomic diversity of the sorghum phyllosphere microbiome.</title>
        <authorList>
            <person name="Shade A."/>
        </authorList>
    </citation>
    <scope>NUCLEOTIDE SEQUENCE</scope>
    <source>
        <strain evidence="2">SORGH_AS_0974</strain>
    </source>
</reference>
<feature type="transmembrane region" description="Helical" evidence="1">
    <location>
        <begin position="40"/>
        <end position="60"/>
    </location>
</feature>
<accession>A0AAJ2ESN4</accession>
<dbReference type="EMBL" id="JAVIZC010000003">
    <property type="protein sequence ID" value="MDR6103271.1"/>
    <property type="molecule type" value="Genomic_DNA"/>
</dbReference>
<keyword evidence="1" id="KW-1133">Transmembrane helix</keyword>